<sequence length="96" mass="11148">MFPSHNLTAATPIPEHFKTTMLKFVQTFIDPRSSVVLKLHDLDIKEPVEYFEADKAKWNTLEKVKRQGVWLVYESPSLACFAYDLYAEKPNEATDR</sequence>
<evidence type="ECO:0000313" key="1">
    <source>
        <dbReference type="EMBL" id="KAJ1680293.1"/>
    </source>
</evidence>
<keyword evidence="2" id="KW-1185">Reference proteome</keyword>
<accession>A0ACC1HUP9</accession>
<dbReference type="EMBL" id="JAMZIH010000009">
    <property type="protein sequence ID" value="KAJ1680293.1"/>
    <property type="molecule type" value="Genomic_DNA"/>
</dbReference>
<gene>
    <name evidence="1" type="ORF">EV182_000279</name>
</gene>
<evidence type="ECO:0000313" key="2">
    <source>
        <dbReference type="Proteomes" id="UP001145114"/>
    </source>
</evidence>
<name>A0ACC1HUP9_9FUNG</name>
<reference evidence="1" key="1">
    <citation type="submission" date="2022-06" db="EMBL/GenBank/DDBJ databases">
        <title>Phylogenomic reconstructions and comparative analyses of Kickxellomycotina fungi.</title>
        <authorList>
            <person name="Reynolds N.K."/>
            <person name="Stajich J.E."/>
            <person name="Barry K."/>
            <person name="Grigoriev I.V."/>
            <person name="Crous P."/>
            <person name="Smith M.E."/>
        </authorList>
    </citation>
    <scope>NUCLEOTIDE SEQUENCE</scope>
    <source>
        <strain evidence="1">RSA 2271</strain>
    </source>
</reference>
<proteinExistence type="predicted"/>
<comment type="caution">
    <text evidence="1">The sequence shown here is derived from an EMBL/GenBank/DDBJ whole genome shotgun (WGS) entry which is preliminary data.</text>
</comment>
<dbReference type="Proteomes" id="UP001145114">
    <property type="component" value="Unassembled WGS sequence"/>
</dbReference>
<protein>
    <submittedName>
        <fullName evidence="1">Uncharacterized protein</fullName>
    </submittedName>
</protein>
<organism evidence="1 2">
    <name type="scientific">Spiromyces aspiralis</name>
    <dbReference type="NCBI Taxonomy" id="68401"/>
    <lineage>
        <taxon>Eukaryota</taxon>
        <taxon>Fungi</taxon>
        <taxon>Fungi incertae sedis</taxon>
        <taxon>Zoopagomycota</taxon>
        <taxon>Kickxellomycotina</taxon>
        <taxon>Kickxellomycetes</taxon>
        <taxon>Kickxellales</taxon>
        <taxon>Kickxellaceae</taxon>
        <taxon>Spiromyces</taxon>
    </lineage>
</organism>